<protein>
    <recommendedName>
        <fullName evidence="2">3-hydroxyisobutyryl-CoA hydrolase</fullName>
        <ecNumber evidence="2">3.1.2.4</ecNumber>
    </recommendedName>
</protein>
<gene>
    <name evidence="5" type="ORF">Abor_039_007</name>
</gene>
<comment type="catalytic activity">
    <reaction evidence="1">
        <text>3-hydroxy-2-methylpropanoyl-CoA + H2O = 3-hydroxy-2-methylpropanoate + CoA + H(+)</text>
        <dbReference type="Rhea" id="RHEA:20888"/>
        <dbReference type="ChEBI" id="CHEBI:11805"/>
        <dbReference type="ChEBI" id="CHEBI:15377"/>
        <dbReference type="ChEBI" id="CHEBI:15378"/>
        <dbReference type="ChEBI" id="CHEBI:57287"/>
        <dbReference type="ChEBI" id="CHEBI:57340"/>
        <dbReference type="EC" id="3.1.2.4"/>
    </reaction>
</comment>
<accession>A0A6N3T0A2</accession>
<evidence type="ECO:0000256" key="2">
    <source>
        <dbReference type="ARBA" id="ARBA00011915"/>
    </source>
</evidence>
<dbReference type="AlphaFoldDB" id="A0A0D6NNF1"/>
<dbReference type="PANTHER" id="PTHR43176:SF3">
    <property type="entry name" value="3-HYDROXYISOBUTYRYL-COA HYDROLASE, MITOCHONDRIAL"/>
    <property type="match status" value="1"/>
</dbReference>
<dbReference type="Pfam" id="PF16113">
    <property type="entry name" value="ECH_2"/>
    <property type="match status" value="1"/>
</dbReference>
<keyword evidence="6" id="KW-1185">Reference proteome</keyword>
<dbReference type="InterPro" id="IPR032259">
    <property type="entry name" value="HIBYL-CoA-H"/>
</dbReference>
<dbReference type="NCBIfam" id="NF004127">
    <property type="entry name" value="PRK05617.1"/>
    <property type="match status" value="1"/>
</dbReference>
<evidence type="ECO:0000256" key="1">
    <source>
        <dbReference type="ARBA" id="ARBA00001709"/>
    </source>
</evidence>
<dbReference type="InterPro" id="IPR029045">
    <property type="entry name" value="ClpP/crotonase-like_dom_sf"/>
</dbReference>
<dbReference type="SUPFAM" id="SSF52096">
    <property type="entry name" value="ClpP/crotonase"/>
    <property type="match status" value="1"/>
</dbReference>
<evidence type="ECO:0000259" key="4">
    <source>
        <dbReference type="Pfam" id="PF16113"/>
    </source>
</evidence>
<evidence type="ECO:0000256" key="3">
    <source>
        <dbReference type="ARBA" id="ARBA00022801"/>
    </source>
</evidence>
<organism evidence="5 6">
    <name type="scientific">Acetobacter orientalis</name>
    <dbReference type="NCBI Taxonomy" id="146474"/>
    <lineage>
        <taxon>Bacteria</taxon>
        <taxon>Pseudomonadati</taxon>
        <taxon>Pseudomonadota</taxon>
        <taxon>Alphaproteobacteria</taxon>
        <taxon>Acetobacterales</taxon>
        <taxon>Acetobacteraceae</taxon>
        <taxon>Acetobacter</taxon>
    </lineage>
</organism>
<dbReference type="GeneID" id="76205257"/>
<reference evidence="5 6" key="1">
    <citation type="submission" date="2012-11" db="EMBL/GenBank/DDBJ databases">
        <title>Whole genome sequence of Acetobacter orientalis 21F-2.</title>
        <authorList>
            <person name="Azuma Y."/>
            <person name="Higashiura N."/>
            <person name="Hirakawa H."/>
            <person name="Matsushita K."/>
        </authorList>
    </citation>
    <scope>NUCLEOTIDE SEQUENCE [LARGE SCALE GENOMIC DNA]</scope>
    <source>
        <strain evidence="5 6">21F-2</strain>
    </source>
</reference>
<dbReference type="GO" id="GO:0003860">
    <property type="term" value="F:3-hydroxyisobutyryl-CoA hydrolase activity"/>
    <property type="evidence" value="ECO:0007669"/>
    <property type="project" value="UniProtKB-EC"/>
</dbReference>
<dbReference type="STRING" id="1231341.Abor_039_007"/>
<dbReference type="PANTHER" id="PTHR43176">
    <property type="entry name" value="3-HYDROXYISOBUTYRYL-COA HYDROLASE-RELATED"/>
    <property type="match status" value="1"/>
</dbReference>
<comment type="caution">
    <text evidence="5">The sequence shown here is derived from an EMBL/GenBank/DDBJ whole genome shotgun (WGS) entry which is preliminary data.</text>
</comment>
<dbReference type="CDD" id="cd06558">
    <property type="entry name" value="crotonase-like"/>
    <property type="match status" value="1"/>
</dbReference>
<dbReference type="RefSeq" id="WP_048842168.1">
    <property type="nucleotide sequence ID" value="NZ_BAMX01000039.1"/>
</dbReference>
<sequence length="341" mass="37016">MTEDSLSGTDTVKTYRAGRLGRIVLDRPKQLNALDLTMAEGLARVLYAWRDDPGVQTVLLESATPRAFCAGGDLKALYQIIANQGAAAAQEAFSRAYKVMRVIAAYPKTTVSFLDGIAMGGGIGLGGHTRYRVVTERSVVAMPETSIGLTPDAGGSWLLSRAPGFSGLRLALTGNRMNGVGAVMTGFADRMVPSETLPDIAALLETRTAKDVFALIAPLPKVTVQELDACYDAPDIATVIRNLAERGGEEGQRDLLTLSNACPFSVVLSWEAWHRARQLKTRDAAFLQEEMLVSHLIRRADFTEGVRCRLIERDAQPAWAPATVRDVKREEIEACFQAYAT</sequence>
<dbReference type="InterPro" id="IPR045004">
    <property type="entry name" value="ECH_dom"/>
</dbReference>
<feature type="domain" description="Enoyl-CoA hydratase/isomerase" evidence="4">
    <location>
        <begin position="21"/>
        <end position="336"/>
    </location>
</feature>
<dbReference type="GO" id="GO:0006574">
    <property type="term" value="P:L-valine catabolic process"/>
    <property type="evidence" value="ECO:0007669"/>
    <property type="project" value="TreeGrafter"/>
</dbReference>
<accession>A0A0D6NNF1</accession>
<dbReference type="Gene3D" id="3.90.226.10">
    <property type="entry name" value="2-enoyl-CoA Hydratase, Chain A, domain 1"/>
    <property type="match status" value="1"/>
</dbReference>
<dbReference type="EMBL" id="BAMX01000039">
    <property type="protein sequence ID" value="GAN67125.1"/>
    <property type="molecule type" value="Genomic_DNA"/>
</dbReference>
<evidence type="ECO:0000313" key="5">
    <source>
        <dbReference type="EMBL" id="GAN67125.1"/>
    </source>
</evidence>
<evidence type="ECO:0000313" key="6">
    <source>
        <dbReference type="Proteomes" id="UP000032670"/>
    </source>
</evidence>
<proteinExistence type="predicted"/>
<name>A0A0D6NNF1_9PROT</name>
<keyword evidence="3 5" id="KW-0378">Hydrolase</keyword>
<dbReference type="Proteomes" id="UP000032670">
    <property type="component" value="Unassembled WGS sequence"/>
</dbReference>
<dbReference type="EC" id="3.1.2.4" evidence="2"/>